<evidence type="ECO:0000313" key="3">
    <source>
        <dbReference type="Proteomes" id="UP000295496"/>
    </source>
</evidence>
<name>A0A4R1KXY6_9PAST</name>
<proteinExistence type="predicted"/>
<dbReference type="InterPro" id="IPR007712">
    <property type="entry name" value="RelE/ParE_toxin"/>
</dbReference>
<dbReference type="Gene3D" id="3.30.2310.20">
    <property type="entry name" value="RelE-like"/>
    <property type="match status" value="1"/>
</dbReference>
<dbReference type="Pfam" id="PF05016">
    <property type="entry name" value="ParE_toxin"/>
    <property type="match status" value="1"/>
</dbReference>
<dbReference type="EMBL" id="SMGJ01000002">
    <property type="protein sequence ID" value="TCK70336.1"/>
    <property type="molecule type" value="Genomic_DNA"/>
</dbReference>
<comment type="caution">
    <text evidence="2">The sequence shown here is derived from an EMBL/GenBank/DDBJ whole genome shotgun (WGS) entry which is preliminary data.</text>
</comment>
<dbReference type="InterPro" id="IPR035093">
    <property type="entry name" value="RelE/ParE_toxin_dom_sf"/>
</dbReference>
<dbReference type="RefSeq" id="WP_132300421.1">
    <property type="nucleotide sequence ID" value="NZ_CP170642.1"/>
</dbReference>
<keyword evidence="1" id="KW-1277">Toxin-antitoxin system</keyword>
<dbReference type="AlphaFoldDB" id="A0A4R1KXY6"/>
<organism evidence="2 3">
    <name type="scientific">Lonepinella koalarum</name>
    <dbReference type="NCBI Taxonomy" id="53417"/>
    <lineage>
        <taxon>Bacteria</taxon>
        <taxon>Pseudomonadati</taxon>
        <taxon>Pseudomonadota</taxon>
        <taxon>Gammaproteobacteria</taxon>
        <taxon>Pasteurellales</taxon>
        <taxon>Pasteurellaceae</taxon>
        <taxon>Lonepinella</taxon>
    </lineage>
</organism>
<keyword evidence="3" id="KW-1185">Reference proteome</keyword>
<gene>
    <name evidence="2" type="ORF">EV692_0600</name>
</gene>
<sequence>MPKLTILPQALQQINEILVNVVEFTGFDVSGIRLSDEIYEKIERIAFMPLAIGRLRDDGSREAFARKYRIVYDFNEIADEVVILSVIHSSRIYPPFSQ</sequence>
<dbReference type="Proteomes" id="UP000295496">
    <property type="component" value="Unassembled WGS sequence"/>
</dbReference>
<protein>
    <submittedName>
        <fullName evidence="2">Plasmid stabilization system protein ParE</fullName>
    </submittedName>
</protein>
<evidence type="ECO:0000313" key="2">
    <source>
        <dbReference type="EMBL" id="TCK70336.1"/>
    </source>
</evidence>
<reference evidence="2 3" key="1">
    <citation type="submission" date="2019-03" db="EMBL/GenBank/DDBJ databases">
        <title>Genomic Encyclopedia of Type Strains, Phase IV (KMG-IV): sequencing the most valuable type-strain genomes for metagenomic binning, comparative biology and taxonomic classification.</title>
        <authorList>
            <person name="Goeker M."/>
        </authorList>
    </citation>
    <scope>NUCLEOTIDE SEQUENCE [LARGE SCALE GENOMIC DNA]</scope>
    <source>
        <strain evidence="2 3">DSM 10053</strain>
    </source>
</reference>
<accession>A0A4R1KXY6</accession>
<evidence type="ECO:0000256" key="1">
    <source>
        <dbReference type="ARBA" id="ARBA00022649"/>
    </source>
</evidence>